<name>A0ABV8A6J6_9DEIO</name>
<dbReference type="InterPro" id="IPR054836">
    <property type="entry name" value="Tn5_transposase"/>
</dbReference>
<evidence type="ECO:0000313" key="2">
    <source>
        <dbReference type="Proteomes" id="UP001595748"/>
    </source>
</evidence>
<proteinExistence type="predicted"/>
<dbReference type="RefSeq" id="WP_380076305.1">
    <property type="nucleotide sequence ID" value="NZ_JBHRZF010000047.1"/>
</dbReference>
<reference evidence="2" key="1">
    <citation type="journal article" date="2019" name="Int. J. Syst. Evol. Microbiol.">
        <title>The Global Catalogue of Microorganisms (GCM) 10K type strain sequencing project: providing services to taxonomists for standard genome sequencing and annotation.</title>
        <authorList>
            <consortium name="The Broad Institute Genomics Platform"/>
            <consortium name="The Broad Institute Genome Sequencing Center for Infectious Disease"/>
            <person name="Wu L."/>
            <person name="Ma J."/>
        </authorList>
    </citation>
    <scope>NUCLEOTIDE SEQUENCE [LARGE SCALE GENOMIC DNA]</scope>
    <source>
        <strain evidence="2">CCTCC AB 2013263</strain>
    </source>
</reference>
<dbReference type="Gene3D" id="3.90.350.10">
    <property type="entry name" value="Transposase Inhibitor Protein From Tn5, Chain A, domain 1"/>
    <property type="match status" value="1"/>
</dbReference>
<dbReference type="InterPro" id="IPR047768">
    <property type="entry name" value="Tn5p-like"/>
</dbReference>
<gene>
    <name evidence="1" type="ORF">ACFOPQ_05180</name>
</gene>
<dbReference type="PANTHER" id="PTHR37319">
    <property type="entry name" value="TRANSPOSASE"/>
    <property type="match status" value="1"/>
</dbReference>
<dbReference type="InterPro" id="IPR012337">
    <property type="entry name" value="RNaseH-like_sf"/>
</dbReference>
<evidence type="ECO:0000313" key="1">
    <source>
        <dbReference type="EMBL" id="MFC3860156.1"/>
    </source>
</evidence>
<comment type="caution">
    <text evidence="1">The sequence shown here is derived from an EMBL/GenBank/DDBJ whole genome shotgun (WGS) entry which is preliminary data.</text>
</comment>
<dbReference type="EMBL" id="JBHRZF010000047">
    <property type="protein sequence ID" value="MFC3860156.1"/>
    <property type="molecule type" value="Genomic_DNA"/>
</dbReference>
<accession>A0ABV8A6J6</accession>
<dbReference type="InterPro" id="IPR014737">
    <property type="entry name" value="Transposase_Tn5-like_C"/>
</dbReference>
<dbReference type="NCBIfam" id="NF033590">
    <property type="entry name" value="transpos_IS4_3"/>
    <property type="match status" value="1"/>
</dbReference>
<protein>
    <submittedName>
        <fullName evidence="1">IS4 family transposase</fullName>
    </submittedName>
</protein>
<keyword evidence="2" id="KW-1185">Reference proteome</keyword>
<dbReference type="Proteomes" id="UP001595748">
    <property type="component" value="Unassembled WGS sequence"/>
</dbReference>
<dbReference type="SUPFAM" id="SSF53098">
    <property type="entry name" value="Ribonuclease H-like"/>
    <property type="match status" value="1"/>
</dbReference>
<organism evidence="1 2">
    <name type="scientific">Deinococcus antarcticus</name>
    <dbReference type="NCBI Taxonomy" id="1298767"/>
    <lineage>
        <taxon>Bacteria</taxon>
        <taxon>Thermotogati</taxon>
        <taxon>Deinococcota</taxon>
        <taxon>Deinococci</taxon>
        <taxon>Deinococcales</taxon>
        <taxon>Deinococcaceae</taxon>
        <taxon>Deinococcus</taxon>
    </lineage>
</organism>
<dbReference type="PANTHER" id="PTHR37319:SF1">
    <property type="entry name" value="TRANSPOSASE TN5 DIMERISATION DOMAIN-CONTAINING PROTEIN"/>
    <property type="match status" value="1"/>
</dbReference>
<dbReference type="Gene3D" id="1.10.740.10">
    <property type="entry name" value="Transferase Inhibitor Protein From Tn5, Chain"/>
    <property type="match status" value="1"/>
</dbReference>
<sequence>MRIEAPVVRFRDARLGRSYQQLGDALERRFTGQISCLADSRSQQRRFSFFLHHPAVHLDQLIWGVTQRGRYQVQLAGLDHVLVASDTTEANLKATQGYRKDKKLGVTGNNADPGFFLHPGLALCPYTGQPFGCVSLQVWTRQGSADVDYVESQKWFNTAQDVKQLARRVTVVNDREGDIFALWVQLEQEEMFMVTRARQDRSLVEVVGRSGKLWRRLAEADICGHFHLNLTADARERRSARKTMFSLRHTPVTLKSSKYVRRGEEAPRADLYAIEVHECPEFVPDGEAPVVWRLLTNHEVTTFEQALQIVQWYVYRWRIEETFSAFKTRGVDVESTRLCDGEAVMKLGIMAYDSATRVTELIKAREDKTTPATAFFGEAELECMEAILPDLEGTTQKQKNPYPSRTAAWAVWIVARLGHWHGSGKPGLIIITRGLERFDGIFFGYNARKRT</sequence>